<evidence type="ECO:0000259" key="5">
    <source>
        <dbReference type="Pfam" id="PF00891"/>
    </source>
</evidence>
<dbReference type="InterPro" id="IPR012967">
    <property type="entry name" value="COMT_dimerisation"/>
</dbReference>
<dbReference type="AlphaFoldDB" id="A0A1M4UWG1"/>
<evidence type="ECO:0000256" key="4">
    <source>
        <dbReference type="PIRSR" id="PIRSR005739-1"/>
    </source>
</evidence>
<evidence type="ECO:0000256" key="1">
    <source>
        <dbReference type="ARBA" id="ARBA00022603"/>
    </source>
</evidence>
<keyword evidence="8" id="KW-1185">Reference proteome</keyword>
<feature type="domain" description="O-methyltransferase dimerisation" evidence="6">
    <location>
        <begin position="9"/>
        <end position="86"/>
    </location>
</feature>
<dbReference type="InterPro" id="IPR001077">
    <property type="entry name" value="COMT_C"/>
</dbReference>
<protein>
    <submittedName>
        <fullName evidence="7">Ubiquinone/menaquinone biosynthesis C-methylase UbiE</fullName>
    </submittedName>
</protein>
<dbReference type="PIRSF" id="PIRSF005739">
    <property type="entry name" value="O-mtase"/>
    <property type="match status" value="1"/>
</dbReference>
<keyword evidence="7" id="KW-0830">Ubiquinone</keyword>
<dbReference type="InterPro" id="IPR036390">
    <property type="entry name" value="WH_DNA-bd_sf"/>
</dbReference>
<keyword evidence="3" id="KW-0949">S-adenosyl-L-methionine</keyword>
<dbReference type="SUPFAM" id="SSF46785">
    <property type="entry name" value="Winged helix' DNA-binding domain"/>
    <property type="match status" value="1"/>
</dbReference>
<dbReference type="InterPro" id="IPR016461">
    <property type="entry name" value="COMT-like"/>
</dbReference>
<dbReference type="SUPFAM" id="SSF53335">
    <property type="entry name" value="S-adenosyl-L-methionine-dependent methyltransferases"/>
    <property type="match status" value="1"/>
</dbReference>
<feature type="active site" description="Proton acceptor" evidence="4">
    <location>
        <position position="243"/>
    </location>
</feature>
<dbReference type="Pfam" id="PF00891">
    <property type="entry name" value="Methyltransf_2"/>
    <property type="match status" value="1"/>
</dbReference>
<dbReference type="PROSITE" id="PS51683">
    <property type="entry name" value="SAM_OMT_II"/>
    <property type="match status" value="1"/>
</dbReference>
<name>A0A1M4UWG1_STRHI</name>
<evidence type="ECO:0000313" key="8">
    <source>
        <dbReference type="Proteomes" id="UP000184501"/>
    </source>
</evidence>
<dbReference type="InterPro" id="IPR036388">
    <property type="entry name" value="WH-like_DNA-bd_sf"/>
</dbReference>
<dbReference type="PANTHER" id="PTHR43712:SF2">
    <property type="entry name" value="O-METHYLTRANSFERASE CICE"/>
    <property type="match status" value="1"/>
</dbReference>
<organism evidence="7 8">
    <name type="scientific">Streptoalloteichus hindustanus</name>
    <dbReference type="NCBI Taxonomy" id="2017"/>
    <lineage>
        <taxon>Bacteria</taxon>
        <taxon>Bacillati</taxon>
        <taxon>Actinomycetota</taxon>
        <taxon>Actinomycetes</taxon>
        <taxon>Pseudonocardiales</taxon>
        <taxon>Pseudonocardiaceae</taxon>
        <taxon>Streptoalloteichus</taxon>
    </lineage>
</organism>
<dbReference type="PANTHER" id="PTHR43712">
    <property type="entry name" value="PUTATIVE (AFU_ORTHOLOGUE AFUA_4G14580)-RELATED"/>
    <property type="match status" value="1"/>
</dbReference>
<evidence type="ECO:0000256" key="3">
    <source>
        <dbReference type="ARBA" id="ARBA00022691"/>
    </source>
</evidence>
<dbReference type="EMBL" id="FQVN01000001">
    <property type="protein sequence ID" value="SHE60989.1"/>
    <property type="molecule type" value="Genomic_DNA"/>
</dbReference>
<keyword evidence="2" id="KW-0808">Transferase</keyword>
<evidence type="ECO:0000256" key="2">
    <source>
        <dbReference type="ARBA" id="ARBA00022679"/>
    </source>
</evidence>
<dbReference type="GO" id="GO:0046983">
    <property type="term" value="F:protein dimerization activity"/>
    <property type="evidence" value="ECO:0007669"/>
    <property type="project" value="InterPro"/>
</dbReference>
<gene>
    <name evidence="7" type="ORF">SAMN05444320_101562</name>
</gene>
<proteinExistence type="predicted"/>
<dbReference type="Pfam" id="PF08100">
    <property type="entry name" value="Dimerisation"/>
    <property type="match status" value="1"/>
</dbReference>
<dbReference type="Proteomes" id="UP000184501">
    <property type="component" value="Unassembled WGS sequence"/>
</dbReference>
<feature type="domain" description="O-methyltransferase C-terminal" evidence="5">
    <location>
        <begin position="108"/>
        <end position="315"/>
    </location>
</feature>
<dbReference type="CDD" id="cd02440">
    <property type="entry name" value="AdoMet_MTases"/>
    <property type="match status" value="1"/>
</dbReference>
<evidence type="ECO:0000259" key="6">
    <source>
        <dbReference type="Pfam" id="PF08100"/>
    </source>
</evidence>
<sequence>MTLSPAPLMRLALGFWNSKTLATAHELDLFTRLSDGAGTTPDELAADLEIHPRPAGMLLVACASLGLLDVVDGRYRNSALAEEFLVRGRPNYLGGWLRMVDTRVRPGWDRLTEAVRTNQPTTWDTERQDTMFDAADPLMAEFWEGLYSASRFTARALADAVDLGGFRRLLDVGGGYGAFDVELCLRYPDLRATVFDLDFVCETTRKKAAEAGLADRVEAVGGDFFVDDLPGGHDLLLLSMILHDWDEERNRAILRRCHDALEPGGQVMVCELLVDEDGTGPANAAMMSLNMLVETHGRNYTASEYGAWLREAGFEDVRTVRFESVGANGVVLGRKPGRP</sequence>
<dbReference type="Gene3D" id="1.10.10.10">
    <property type="entry name" value="Winged helix-like DNA-binding domain superfamily/Winged helix DNA-binding domain"/>
    <property type="match status" value="1"/>
</dbReference>
<dbReference type="STRING" id="2017.SAMN05444320_101562"/>
<reference evidence="7 8" key="1">
    <citation type="submission" date="2016-11" db="EMBL/GenBank/DDBJ databases">
        <authorList>
            <person name="Jaros S."/>
            <person name="Januszkiewicz K."/>
            <person name="Wedrychowicz H."/>
        </authorList>
    </citation>
    <scope>NUCLEOTIDE SEQUENCE [LARGE SCALE GENOMIC DNA]</scope>
    <source>
        <strain evidence="7 8">DSM 44523</strain>
    </source>
</reference>
<accession>A0A1M4UWG1</accession>
<dbReference type="RefSeq" id="WP_200797343.1">
    <property type="nucleotide sequence ID" value="NZ_FQVN01000001.1"/>
</dbReference>
<dbReference type="Gene3D" id="3.40.50.150">
    <property type="entry name" value="Vaccinia Virus protein VP39"/>
    <property type="match status" value="1"/>
</dbReference>
<dbReference type="InterPro" id="IPR029063">
    <property type="entry name" value="SAM-dependent_MTases_sf"/>
</dbReference>
<evidence type="ECO:0000313" key="7">
    <source>
        <dbReference type="EMBL" id="SHE60989.1"/>
    </source>
</evidence>
<keyword evidence="1 7" id="KW-0489">Methyltransferase</keyword>
<dbReference type="GO" id="GO:0032259">
    <property type="term" value="P:methylation"/>
    <property type="evidence" value="ECO:0007669"/>
    <property type="project" value="UniProtKB-KW"/>
</dbReference>
<dbReference type="GO" id="GO:0008171">
    <property type="term" value="F:O-methyltransferase activity"/>
    <property type="evidence" value="ECO:0007669"/>
    <property type="project" value="InterPro"/>
</dbReference>